<dbReference type="Proteomes" id="UP000018721">
    <property type="component" value="Unassembled WGS sequence"/>
</dbReference>
<evidence type="ECO:0000313" key="2">
    <source>
        <dbReference type="Proteomes" id="UP000018721"/>
    </source>
</evidence>
<gene>
    <name evidence="1" type="ORF">F443_07899</name>
</gene>
<protein>
    <submittedName>
        <fullName evidence="1">Uncharacterized protein</fullName>
    </submittedName>
</protein>
<comment type="caution">
    <text evidence="1">The sequence shown here is derived from an EMBL/GenBank/DDBJ whole genome shotgun (WGS) entry which is preliminary data.</text>
</comment>
<accession>V9FC64</accession>
<dbReference type="EMBL" id="ANIZ01001371">
    <property type="protein sequence ID" value="ETI47987.1"/>
    <property type="molecule type" value="Genomic_DNA"/>
</dbReference>
<dbReference type="AlphaFoldDB" id="V9FC64"/>
<sequence>MVNICFALSGIKDSALSDGLDLDATVKSWAQRKLAVEEVEEELELEKDAFLLRLVLALLALVLQPLRPVEFEPSRWRDSTLDVQLVARVIFGSSWRGLSRRRCLRHDSSSALPPNSNHRKRLQAHSQGLRGIRWPCAQYQALHRQKQETIGWMRACMKQWSWVTNVSHVGLRR</sequence>
<proteinExistence type="predicted"/>
<name>V9FC64_PHYNI</name>
<reference evidence="1 2" key="1">
    <citation type="submission" date="2013-11" db="EMBL/GenBank/DDBJ databases">
        <title>The Genome Sequence of Phytophthora parasitica P1569.</title>
        <authorList>
            <consortium name="The Broad Institute Genomics Platform"/>
            <person name="Russ C."/>
            <person name="Tyler B."/>
            <person name="Panabieres F."/>
            <person name="Shan W."/>
            <person name="Tripathy S."/>
            <person name="Grunwald N."/>
            <person name="Machado M."/>
            <person name="Johnson C.S."/>
            <person name="Arredondo F."/>
            <person name="Hong C."/>
            <person name="Coffey M."/>
            <person name="Young S.K."/>
            <person name="Zeng Q."/>
            <person name="Gargeya S."/>
            <person name="Fitzgerald M."/>
            <person name="Abouelleil A."/>
            <person name="Alvarado L."/>
            <person name="Chapman S.B."/>
            <person name="Gainer-Dewar J."/>
            <person name="Goldberg J."/>
            <person name="Griggs A."/>
            <person name="Gujja S."/>
            <person name="Hansen M."/>
            <person name="Howarth C."/>
            <person name="Imamovic A."/>
            <person name="Ireland A."/>
            <person name="Larimer J."/>
            <person name="McCowan C."/>
            <person name="Murphy C."/>
            <person name="Pearson M."/>
            <person name="Poon T.W."/>
            <person name="Priest M."/>
            <person name="Roberts A."/>
            <person name="Saif S."/>
            <person name="Shea T."/>
            <person name="Sykes S."/>
            <person name="Wortman J."/>
            <person name="Nusbaum C."/>
            <person name="Birren B."/>
        </authorList>
    </citation>
    <scope>NUCLEOTIDE SEQUENCE [LARGE SCALE GENOMIC DNA]</scope>
    <source>
        <strain evidence="1 2">P1569</strain>
    </source>
</reference>
<dbReference type="HOGENOM" id="CLU_1550575_0_0_1"/>
<keyword evidence="2" id="KW-1185">Reference proteome</keyword>
<evidence type="ECO:0000313" key="1">
    <source>
        <dbReference type="EMBL" id="ETI47987.1"/>
    </source>
</evidence>
<organism evidence="1 2">
    <name type="scientific">Phytophthora nicotianae P1569</name>
    <dbReference type="NCBI Taxonomy" id="1317065"/>
    <lineage>
        <taxon>Eukaryota</taxon>
        <taxon>Sar</taxon>
        <taxon>Stramenopiles</taxon>
        <taxon>Oomycota</taxon>
        <taxon>Peronosporomycetes</taxon>
        <taxon>Peronosporales</taxon>
        <taxon>Peronosporaceae</taxon>
        <taxon>Phytophthora</taxon>
    </lineage>
</organism>